<evidence type="ECO:0000313" key="3">
    <source>
        <dbReference type="Proteomes" id="UP001224845"/>
    </source>
</evidence>
<dbReference type="EMBL" id="JAUSRV010000001">
    <property type="protein sequence ID" value="MDP9969048.1"/>
    <property type="molecule type" value="Genomic_DNA"/>
</dbReference>
<comment type="caution">
    <text evidence="2">The sequence shown here is derived from an EMBL/GenBank/DDBJ whole genome shotgun (WGS) entry which is preliminary data.</text>
</comment>
<dbReference type="InterPro" id="IPR012938">
    <property type="entry name" value="Glc/Sorbosone_DH"/>
</dbReference>
<dbReference type="InterPro" id="IPR011041">
    <property type="entry name" value="Quinoprot_gluc/sorb_DH_b-prop"/>
</dbReference>
<dbReference type="PANTHER" id="PTHR19328">
    <property type="entry name" value="HEDGEHOG-INTERACTING PROTEIN"/>
    <property type="match status" value="1"/>
</dbReference>
<evidence type="ECO:0000313" key="2">
    <source>
        <dbReference type="EMBL" id="MDP9969048.1"/>
    </source>
</evidence>
<sequence>MNLRIQEAGRLLGRAAIMAGLAVWGAAMAQIRPETISTGLENPWGVAFLPGGRFVVTERAGRLRLIAADGKIGAPITGLPPIAAGGQGGLLDVLADSGFDKNRTLYFCFSEPAAGGGSGNGTALASTQLSADGTRLENLKIIFSQQPKVASRNHFGCRIVEARDGTLFLTLGDRFSRKEDAQKLDNHLGKVVRIAKDGSAPKDNPFVGRAGALPEIWSYGHRNGQGAVLGPDGRLWMTEHGPQGGDEINIPQAGRNYGWPVITYGENYGGGKIGEGITARDGMEQPLHYWVPSIAPSGMAFLTSDRYGAGWKGNLFVGSLKFGYLDRIELKDGKVVAEHKLLADDRARIRDVKQGPDGLLYVLTDESDGKLLRLRPN</sequence>
<reference evidence="2" key="1">
    <citation type="submission" date="2023-07" db="EMBL/GenBank/DDBJ databases">
        <title>Sorghum-associated microbial communities from plants grown in Nebraska, USA.</title>
        <authorList>
            <person name="Schachtman D."/>
        </authorList>
    </citation>
    <scope>NUCLEOTIDE SEQUENCE</scope>
    <source>
        <strain evidence="2">DS3315</strain>
    </source>
</reference>
<proteinExistence type="predicted"/>
<dbReference type="Proteomes" id="UP001224845">
    <property type="component" value="Unassembled WGS sequence"/>
</dbReference>
<organism evidence="2 3">
    <name type="scientific">Variovorax paradoxus</name>
    <dbReference type="NCBI Taxonomy" id="34073"/>
    <lineage>
        <taxon>Bacteria</taxon>
        <taxon>Pseudomonadati</taxon>
        <taxon>Pseudomonadota</taxon>
        <taxon>Betaproteobacteria</taxon>
        <taxon>Burkholderiales</taxon>
        <taxon>Comamonadaceae</taxon>
        <taxon>Variovorax</taxon>
    </lineage>
</organism>
<dbReference type="Gene3D" id="2.120.10.30">
    <property type="entry name" value="TolB, C-terminal domain"/>
    <property type="match status" value="1"/>
</dbReference>
<evidence type="ECO:0000259" key="1">
    <source>
        <dbReference type="Pfam" id="PF07995"/>
    </source>
</evidence>
<accession>A0AAW8E867</accession>
<dbReference type="Pfam" id="PF07995">
    <property type="entry name" value="GSDH"/>
    <property type="match status" value="1"/>
</dbReference>
<protein>
    <submittedName>
        <fullName evidence="2">Glucose/arabinose dehydrogenase</fullName>
    </submittedName>
</protein>
<name>A0AAW8E867_VARPD</name>
<dbReference type="PANTHER" id="PTHR19328:SF75">
    <property type="entry name" value="ALDOSE SUGAR DEHYDROGENASE YLII"/>
    <property type="match status" value="1"/>
</dbReference>
<gene>
    <name evidence="2" type="ORF">J2W39_000271</name>
</gene>
<feature type="domain" description="Glucose/Sorbosone dehydrogenase" evidence="1">
    <location>
        <begin position="40"/>
        <end position="373"/>
    </location>
</feature>
<dbReference type="SUPFAM" id="SSF50952">
    <property type="entry name" value="Soluble quinoprotein glucose dehydrogenase"/>
    <property type="match status" value="1"/>
</dbReference>
<dbReference type="AlphaFoldDB" id="A0AAW8E867"/>
<dbReference type="InterPro" id="IPR011042">
    <property type="entry name" value="6-blade_b-propeller_TolB-like"/>
</dbReference>